<dbReference type="Gene3D" id="3.30.1660.10">
    <property type="entry name" value="Flavin-binding protein dodecin"/>
    <property type="match status" value="1"/>
</dbReference>
<dbReference type="Pfam" id="PF07311">
    <property type="entry name" value="Dodecin"/>
    <property type="match status" value="1"/>
</dbReference>
<dbReference type="Proteomes" id="UP001259803">
    <property type="component" value="Unassembled WGS sequence"/>
</dbReference>
<dbReference type="InterPro" id="IPR036694">
    <property type="entry name" value="Dodecin-like_sf"/>
</dbReference>
<organism evidence="1 2">
    <name type="scientific">Croceicoccus esteveae</name>
    <dbReference type="NCBI Taxonomy" id="3075597"/>
    <lineage>
        <taxon>Bacteria</taxon>
        <taxon>Pseudomonadati</taxon>
        <taxon>Pseudomonadota</taxon>
        <taxon>Alphaproteobacteria</taxon>
        <taxon>Sphingomonadales</taxon>
        <taxon>Erythrobacteraceae</taxon>
        <taxon>Croceicoccus</taxon>
    </lineage>
</organism>
<dbReference type="RefSeq" id="WP_311340943.1">
    <property type="nucleotide sequence ID" value="NZ_JAVRHS010000006.1"/>
</dbReference>
<dbReference type="InterPro" id="IPR009923">
    <property type="entry name" value="Dodecin"/>
</dbReference>
<dbReference type="EMBL" id="JAVRHS010000006">
    <property type="protein sequence ID" value="MDT0576366.1"/>
    <property type="molecule type" value="Genomic_DNA"/>
</dbReference>
<comment type="caution">
    <text evidence="1">The sequence shown here is derived from an EMBL/GenBank/DDBJ whole genome shotgun (WGS) entry which is preliminary data.</text>
</comment>
<proteinExistence type="predicted"/>
<dbReference type="PANTHER" id="PTHR39324">
    <property type="entry name" value="CALCIUM DODECIN"/>
    <property type="match status" value="1"/>
</dbReference>
<reference evidence="1 2" key="1">
    <citation type="submission" date="2023-09" db="EMBL/GenBank/DDBJ databases">
        <authorList>
            <person name="Rey-Velasco X."/>
        </authorList>
    </citation>
    <scope>NUCLEOTIDE SEQUENCE [LARGE SCALE GENOMIC DNA]</scope>
    <source>
        <strain evidence="1 2">F390</strain>
    </source>
</reference>
<dbReference type="PANTHER" id="PTHR39324:SF1">
    <property type="entry name" value="CALCIUM DODECIN"/>
    <property type="match status" value="1"/>
</dbReference>
<keyword evidence="2" id="KW-1185">Reference proteome</keyword>
<dbReference type="NCBIfam" id="NF043052">
    <property type="entry name" value="DodecBact"/>
    <property type="match status" value="1"/>
</dbReference>
<dbReference type="InterPro" id="IPR025543">
    <property type="entry name" value="Dodecin-like"/>
</dbReference>
<accession>A0ABU2ZJG7</accession>
<evidence type="ECO:0000313" key="2">
    <source>
        <dbReference type="Proteomes" id="UP001259803"/>
    </source>
</evidence>
<sequence length="69" mass="7623">MNHVAKVIEVVGTSEKSVEDAIDAAVARSAETVENLQWFQVTEVRGAISDQKVDRYQVMLKIGFGLNDD</sequence>
<dbReference type="InterPro" id="IPR050049">
    <property type="entry name" value="Dodecin_bact"/>
</dbReference>
<evidence type="ECO:0000313" key="1">
    <source>
        <dbReference type="EMBL" id="MDT0576366.1"/>
    </source>
</evidence>
<dbReference type="SUPFAM" id="SSF89807">
    <property type="entry name" value="Dodecin-like"/>
    <property type="match status" value="1"/>
</dbReference>
<name>A0ABU2ZJG7_9SPHN</name>
<gene>
    <name evidence="1" type="ORF">RM533_09215</name>
</gene>
<protein>
    <submittedName>
        <fullName evidence="1">Dodecin family protein</fullName>
    </submittedName>
</protein>